<organism evidence="2">
    <name type="scientific">uncultured Solirubrobacterales bacterium</name>
    <dbReference type="NCBI Taxonomy" id="768556"/>
    <lineage>
        <taxon>Bacteria</taxon>
        <taxon>Bacillati</taxon>
        <taxon>Actinomycetota</taxon>
        <taxon>Thermoleophilia</taxon>
        <taxon>Solirubrobacterales</taxon>
        <taxon>environmental samples</taxon>
    </lineage>
</organism>
<sequence>MTQIVAIDWSGREKGAAEMIWLAIVSDGGLTYLDNGRDRQEIIDDAIALAKADHRTVVGLDFAFGLPAWYAEREGWTSGREIWDAMADRADDLLDACEPPFWGRPGTKAQSLGDPYRGTEEALRPRPKSVFQIGGAGAVGTGSLRGMRHLADLSDAGFAVWPFDEPGWPLAVEIFPRLFAPTVVKNRHRARRSFLAQSFPTNRRPFASAPPDRTTCSTPRCRRSRWPGTSTRSRRCRASSPATVGA</sequence>
<name>A0A6J4RU76_9ACTN</name>
<accession>A0A6J4RU76</accession>
<protein>
    <recommendedName>
        <fullName evidence="3">DUF429 domain-containing protein</fullName>
    </recommendedName>
</protein>
<proteinExistence type="predicted"/>
<evidence type="ECO:0008006" key="3">
    <source>
        <dbReference type="Google" id="ProtNLM"/>
    </source>
</evidence>
<reference evidence="2" key="1">
    <citation type="submission" date="2020-02" db="EMBL/GenBank/DDBJ databases">
        <authorList>
            <person name="Meier V. D."/>
        </authorList>
    </citation>
    <scope>NUCLEOTIDE SEQUENCE</scope>
    <source>
        <strain evidence="2">AVDCRST_MAG45</strain>
    </source>
</reference>
<feature type="region of interest" description="Disordered" evidence="1">
    <location>
        <begin position="201"/>
        <end position="246"/>
    </location>
</feature>
<evidence type="ECO:0000313" key="2">
    <source>
        <dbReference type="EMBL" id="CAA9482261.1"/>
    </source>
</evidence>
<gene>
    <name evidence="2" type="ORF">AVDCRST_MAG45-236</name>
</gene>
<feature type="compositionally biased region" description="Low complexity" evidence="1">
    <location>
        <begin position="210"/>
        <end position="219"/>
    </location>
</feature>
<dbReference type="AlphaFoldDB" id="A0A6J4RU76"/>
<dbReference type="EMBL" id="CADCVU010000020">
    <property type="protein sequence ID" value="CAA9482261.1"/>
    <property type="molecule type" value="Genomic_DNA"/>
</dbReference>
<evidence type="ECO:0000256" key="1">
    <source>
        <dbReference type="SAM" id="MobiDB-lite"/>
    </source>
</evidence>